<proteinExistence type="predicted"/>
<name>A0A345ZZK2_9HYPH</name>
<evidence type="ECO:0000256" key="3">
    <source>
        <dbReference type="ARBA" id="ARBA00022989"/>
    </source>
</evidence>
<feature type="domain" description="Lipopolysaccharide assembly protein A" evidence="6">
    <location>
        <begin position="44"/>
        <end position="94"/>
    </location>
</feature>
<dbReference type="AlphaFoldDB" id="A0A345ZZK2"/>
<keyword evidence="4 5" id="KW-0472">Membrane</keyword>
<dbReference type="Proteomes" id="UP000254889">
    <property type="component" value="Chromosome"/>
</dbReference>
<dbReference type="Pfam" id="PF06305">
    <property type="entry name" value="LapA_dom"/>
    <property type="match status" value="1"/>
</dbReference>
<dbReference type="KEGG" id="ptaw:DW352_18615"/>
<accession>A0A345ZZK2</accession>
<protein>
    <submittedName>
        <fullName evidence="7">LapA family protein</fullName>
    </submittedName>
</protein>
<evidence type="ECO:0000256" key="5">
    <source>
        <dbReference type="SAM" id="Phobius"/>
    </source>
</evidence>
<dbReference type="InterPro" id="IPR010445">
    <property type="entry name" value="LapA_dom"/>
</dbReference>
<gene>
    <name evidence="7" type="ORF">DW352_18615</name>
</gene>
<reference evidence="7 8" key="1">
    <citation type="submission" date="2018-07" db="EMBL/GenBank/DDBJ databases">
        <authorList>
            <person name="Quirk P.G."/>
            <person name="Krulwich T.A."/>
        </authorList>
    </citation>
    <scope>NUCLEOTIDE SEQUENCE [LARGE SCALE GENOMIC DNA]</scope>
    <source>
        <strain evidence="7 8">CC-BB4</strain>
    </source>
</reference>
<evidence type="ECO:0000313" key="8">
    <source>
        <dbReference type="Proteomes" id="UP000254889"/>
    </source>
</evidence>
<evidence type="ECO:0000256" key="1">
    <source>
        <dbReference type="ARBA" id="ARBA00022475"/>
    </source>
</evidence>
<dbReference type="RefSeq" id="WP_115692728.1">
    <property type="nucleotide sequence ID" value="NZ_CP031417.1"/>
</dbReference>
<evidence type="ECO:0000256" key="4">
    <source>
        <dbReference type="ARBA" id="ARBA00023136"/>
    </source>
</evidence>
<evidence type="ECO:0000256" key="2">
    <source>
        <dbReference type="ARBA" id="ARBA00022692"/>
    </source>
</evidence>
<feature type="transmembrane region" description="Helical" evidence="5">
    <location>
        <begin position="42"/>
        <end position="70"/>
    </location>
</feature>
<organism evidence="7 8">
    <name type="scientific">Pseudolabrys taiwanensis</name>
    <dbReference type="NCBI Taxonomy" id="331696"/>
    <lineage>
        <taxon>Bacteria</taxon>
        <taxon>Pseudomonadati</taxon>
        <taxon>Pseudomonadota</taxon>
        <taxon>Alphaproteobacteria</taxon>
        <taxon>Hyphomicrobiales</taxon>
        <taxon>Xanthobacteraceae</taxon>
        <taxon>Pseudolabrys</taxon>
    </lineage>
</organism>
<dbReference type="EMBL" id="CP031417">
    <property type="protein sequence ID" value="AXK82349.1"/>
    <property type="molecule type" value="Genomic_DNA"/>
</dbReference>
<dbReference type="GO" id="GO:0005886">
    <property type="term" value="C:plasma membrane"/>
    <property type="evidence" value="ECO:0007669"/>
    <property type="project" value="InterPro"/>
</dbReference>
<keyword evidence="3 5" id="KW-1133">Transmembrane helix</keyword>
<evidence type="ECO:0000259" key="6">
    <source>
        <dbReference type="Pfam" id="PF06305"/>
    </source>
</evidence>
<keyword evidence="1" id="KW-1003">Cell membrane</keyword>
<keyword evidence="8" id="KW-1185">Reference proteome</keyword>
<sequence length="117" mass="12800">MFRKIVTAIIVVPLALILIAFAVANRQFVTVSFDPFSSANPAFAATLPLFILVFVLVIFGVVIGGAAAWLRQAKWRRVAHRLDADVRALHQELEALRRRETAAPAASRYPVIPPPAA</sequence>
<keyword evidence="2 5" id="KW-0812">Transmembrane</keyword>
<evidence type="ECO:0000313" key="7">
    <source>
        <dbReference type="EMBL" id="AXK82349.1"/>
    </source>
</evidence>
<dbReference type="OrthoDB" id="7868067at2"/>